<reference evidence="2" key="1">
    <citation type="submission" date="2016-10" db="EMBL/GenBank/DDBJ databases">
        <authorList>
            <person name="Varghese N."/>
            <person name="Submissions S."/>
        </authorList>
    </citation>
    <scope>NUCLEOTIDE SEQUENCE [LARGE SCALE GENOMIC DNA]</scope>
    <source>
        <strain evidence="2">CGMCC 4.2126</strain>
    </source>
</reference>
<protein>
    <recommendedName>
        <fullName evidence="3">SH3 domain-containing protein</fullName>
    </recommendedName>
</protein>
<evidence type="ECO:0000313" key="2">
    <source>
        <dbReference type="Proteomes" id="UP000199111"/>
    </source>
</evidence>
<name>A0A1I3ZSM1_9ACTN</name>
<keyword evidence="2" id="KW-1185">Reference proteome</keyword>
<dbReference type="EMBL" id="FOQY01000026">
    <property type="protein sequence ID" value="SFK46890.1"/>
    <property type="molecule type" value="Genomic_DNA"/>
</dbReference>
<sequence>MITLVTPLSLALFGPRIGERVKRYLALLAMVPAVLGGTPAAVSPAHAAAPIPSASVALGVDAVIVADGVRLRSSPGGSYVIGLLYYGDYGQILGSSNGWCRFRLGGRSASGLPAGTTGWASCSYFATEEGRRMSEVAVDSLEAGSS</sequence>
<organism evidence="1 2">
    <name type="scientific">Streptosporangium canum</name>
    <dbReference type="NCBI Taxonomy" id="324952"/>
    <lineage>
        <taxon>Bacteria</taxon>
        <taxon>Bacillati</taxon>
        <taxon>Actinomycetota</taxon>
        <taxon>Actinomycetes</taxon>
        <taxon>Streptosporangiales</taxon>
        <taxon>Streptosporangiaceae</taxon>
        <taxon>Streptosporangium</taxon>
    </lineage>
</organism>
<dbReference type="Proteomes" id="UP000199111">
    <property type="component" value="Unassembled WGS sequence"/>
</dbReference>
<proteinExistence type="predicted"/>
<dbReference type="Gene3D" id="2.30.30.40">
    <property type="entry name" value="SH3 Domains"/>
    <property type="match status" value="1"/>
</dbReference>
<dbReference type="AlphaFoldDB" id="A0A1I3ZSM1"/>
<gene>
    <name evidence="1" type="ORF">SAMN05216275_12610</name>
</gene>
<evidence type="ECO:0008006" key="3">
    <source>
        <dbReference type="Google" id="ProtNLM"/>
    </source>
</evidence>
<accession>A0A1I3ZSM1</accession>
<evidence type="ECO:0000313" key="1">
    <source>
        <dbReference type="EMBL" id="SFK46890.1"/>
    </source>
</evidence>